<protein>
    <recommendedName>
        <fullName evidence="17">TonB-dependent receptor</fullName>
    </recommendedName>
</protein>
<keyword evidence="5 11" id="KW-0812">Transmembrane</keyword>
<keyword evidence="16" id="KW-1185">Reference proteome</keyword>
<evidence type="ECO:0000256" key="12">
    <source>
        <dbReference type="RuleBase" id="RU003357"/>
    </source>
</evidence>
<dbReference type="GO" id="GO:0044718">
    <property type="term" value="P:siderophore transmembrane transport"/>
    <property type="evidence" value="ECO:0007669"/>
    <property type="project" value="TreeGrafter"/>
</dbReference>
<organism evidence="15 16">
    <name type="scientific">Nitrincola tibetensis</name>
    <dbReference type="NCBI Taxonomy" id="2219697"/>
    <lineage>
        <taxon>Bacteria</taxon>
        <taxon>Pseudomonadati</taxon>
        <taxon>Pseudomonadota</taxon>
        <taxon>Gammaproteobacteria</taxon>
        <taxon>Oceanospirillales</taxon>
        <taxon>Oceanospirillaceae</taxon>
        <taxon>Nitrincola</taxon>
    </lineage>
</organism>
<evidence type="ECO:0000256" key="11">
    <source>
        <dbReference type="PROSITE-ProRule" id="PRU01360"/>
    </source>
</evidence>
<evidence type="ECO:0000256" key="9">
    <source>
        <dbReference type="ARBA" id="ARBA00023170"/>
    </source>
</evidence>
<dbReference type="PROSITE" id="PS52016">
    <property type="entry name" value="TONB_DEPENDENT_REC_3"/>
    <property type="match status" value="1"/>
</dbReference>
<keyword evidence="6" id="KW-0732">Signal</keyword>
<dbReference type="PANTHER" id="PTHR30069:SF29">
    <property type="entry name" value="HEMOGLOBIN AND HEMOGLOBIN-HAPTOGLOBIN-BINDING PROTEIN 1-RELATED"/>
    <property type="match status" value="1"/>
</dbReference>
<dbReference type="SUPFAM" id="SSF56935">
    <property type="entry name" value="Porins"/>
    <property type="match status" value="1"/>
</dbReference>
<keyword evidence="7 12" id="KW-0798">TonB box</keyword>
<feature type="domain" description="TonB-dependent receptor plug" evidence="14">
    <location>
        <begin position="61"/>
        <end position="169"/>
    </location>
</feature>
<dbReference type="Pfam" id="PF07715">
    <property type="entry name" value="Plug"/>
    <property type="match status" value="1"/>
</dbReference>
<dbReference type="Pfam" id="PF00593">
    <property type="entry name" value="TonB_dep_Rec_b-barrel"/>
    <property type="match status" value="1"/>
</dbReference>
<dbReference type="Proteomes" id="UP000250744">
    <property type="component" value="Unassembled WGS sequence"/>
</dbReference>
<dbReference type="InterPro" id="IPR039426">
    <property type="entry name" value="TonB-dep_rcpt-like"/>
</dbReference>
<reference evidence="15 16" key="1">
    <citation type="submission" date="2018-06" db="EMBL/GenBank/DDBJ databases">
        <title>Nitrincola tibetense sp. nov., isolated from Lake XuguoCo on Tibetan Plateau.</title>
        <authorList>
            <person name="Xing P."/>
        </authorList>
    </citation>
    <scope>NUCLEOTIDE SEQUENCE [LARGE SCALE GENOMIC DNA]</scope>
    <source>
        <strain evidence="16">xg18</strain>
    </source>
</reference>
<evidence type="ECO:0000256" key="1">
    <source>
        <dbReference type="ARBA" id="ARBA00004571"/>
    </source>
</evidence>
<dbReference type="GO" id="GO:0015344">
    <property type="term" value="F:siderophore uptake transmembrane transporter activity"/>
    <property type="evidence" value="ECO:0007669"/>
    <property type="project" value="TreeGrafter"/>
</dbReference>
<feature type="domain" description="TonB-dependent receptor-like beta-barrel" evidence="13">
    <location>
        <begin position="214"/>
        <end position="661"/>
    </location>
</feature>
<dbReference type="InterPro" id="IPR000531">
    <property type="entry name" value="Beta-barrel_TonB"/>
</dbReference>
<dbReference type="EMBL" id="QKRX01000005">
    <property type="protein sequence ID" value="RAU18179.1"/>
    <property type="molecule type" value="Genomic_DNA"/>
</dbReference>
<name>A0A364NM36_9GAMM</name>
<dbReference type="Gene3D" id="2.40.170.20">
    <property type="entry name" value="TonB-dependent receptor, beta-barrel domain"/>
    <property type="match status" value="1"/>
</dbReference>
<dbReference type="Gene3D" id="2.170.130.10">
    <property type="entry name" value="TonB-dependent receptor, plug domain"/>
    <property type="match status" value="1"/>
</dbReference>
<keyword evidence="8 11" id="KW-0472">Membrane</keyword>
<comment type="caution">
    <text evidence="15">The sequence shown here is derived from an EMBL/GenBank/DDBJ whole genome shotgun (WGS) entry which is preliminary data.</text>
</comment>
<keyword evidence="4 11" id="KW-1134">Transmembrane beta strand</keyword>
<dbReference type="GO" id="GO:0009279">
    <property type="term" value="C:cell outer membrane"/>
    <property type="evidence" value="ECO:0007669"/>
    <property type="project" value="UniProtKB-SubCell"/>
</dbReference>
<dbReference type="OrthoDB" id="6127007at2"/>
<keyword evidence="10 11" id="KW-0998">Cell outer membrane</keyword>
<evidence type="ECO:0000256" key="10">
    <source>
        <dbReference type="ARBA" id="ARBA00023237"/>
    </source>
</evidence>
<comment type="subcellular location">
    <subcellularLocation>
        <location evidence="1 11">Cell outer membrane</location>
        <topology evidence="1 11">Multi-pass membrane protein</topology>
    </subcellularLocation>
</comment>
<accession>A0A364NM36</accession>
<evidence type="ECO:0000259" key="13">
    <source>
        <dbReference type="Pfam" id="PF00593"/>
    </source>
</evidence>
<keyword evidence="3 11" id="KW-0813">Transport</keyword>
<proteinExistence type="inferred from homology"/>
<evidence type="ECO:0000256" key="2">
    <source>
        <dbReference type="ARBA" id="ARBA00008143"/>
    </source>
</evidence>
<dbReference type="AlphaFoldDB" id="A0A364NM36"/>
<evidence type="ECO:0000256" key="6">
    <source>
        <dbReference type="ARBA" id="ARBA00022729"/>
    </source>
</evidence>
<evidence type="ECO:0000256" key="8">
    <source>
        <dbReference type="ARBA" id="ARBA00023136"/>
    </source>
</evidence>
<evidence type="ECO:0000313" key="16">
    <source>
        <dbReference type="Proteomes" id="UP000250744"/>
    </source>
</evidence>
<evidence type="ECO:0000259" key="14">
    <source>
        <dbReference type="Pfam" id="PF07715"/>
    </source>
</evidence>
<evidence type="ECO:0000256" key="5">
    <source>
        <dbReference type="ARBA" id="ARBA00022692"/>
    </source>
</evidence>
<evidence type="ECO:0000256" key="7">
    <source>
        <dbReference type="ARBA" id="ARBA00023077"/>
    </source>
</evidence>
<evidence type="ECO:0000256" key="3">
    <source>
        <dbReference type="ARBA" id="ARBA00022448"/>
    </source>
</evidence>
<dbReference type="InterPro" id="IPR012910">
    <property type="entry name" value="Plug_dom"/>
</dbReference>
<keyword evidence="9" id="KW-0675">Receptor</keyword>
<evidence type="ECO:0000256" key="4">
    <source>
        <dbReference type="ARBA" id="ARBA00022452"/>
    </source>
</evidence>
<sequence>MIHKDVIVLFFLDSISHTLKKGILLSLALISLKALAEDLSETALLTHIPVVTSATLMAQTLLEAPSSVTIIDRETIEASGAQHLVDILRLVPGFQAFHVSSNKFGTSYHSVNDQFPNHLEIMIDGRSVYTPLLSTVLWNSIGLLPQDIERVEVIRGSNTATLGSNAFLGSINFITRHPAMIGKTEISTTFGSLNTRQVHAKFSEQNRGVFYSLSGFYTENNGNNRFNDSSRRSALNATVEFSPSLHNQITYRIGIDTGFNDIGYLYPYHAFPETDRYIAQQDYRTFYQQLRWSSIISPALTMHFDHAYQNLKLEERTPEPYTLMKFSNINTLKDAQAFLSLNPDYKGYREDGLTQTLSTLLGFEYTPATNFRTYTGLQHRYEKTISPALLQQRRIDANSMRLFNNSSLQLTPQLNLNLGLSYEQRKTDNEAESVRLGANYAIKDNTLVRLGFSRSERLPSMLEQEVNFGINTEFGYIPFEINNTSLNSERINSWEIAALHAFTSFNAYVDNRLFYEQVTRGIVTSKTNEAHQPGKKENNAAWSNVGIETQFKWEINDRLDFLMNYTYLENKTSEWSQGIYENFPSQRLTPKHSTSILINWKPQHNWNVSFGHYQVSSAKWRKTYGTLEEQPSYTRNDLRLSRRWSGLKQSQVEISLTLQNLLGKTYQEFYQDHHFGRRVFLQMKYSLD</sequence>
<comment type="similarity">
    <text evidence="2">Belongs to the TonB-dependent receptor family. Hemoglobin/haptoglobin binding protein subfamily.</text>
</comment>
<evidence type="ECO:0000313" key="15">
    <source>
        <dbReference type="EMBL" id="RAU18179.1"/>
    </source>
</evidence>
<evidence type="ECO:0008006" key="17">
    <source>
        <dbReference type="Google" id="ProtNLM"/>
    </source>
</evidence>
<gene>
    <name evidence="15" type="ORF">DN062_08030</name>
</gene>
<dbReference type="PANTHER" id="PTHR30069">
    <property type="entry name" value="TONB-DEPENDENT OUTER MEMBRANE RECEPTOR"/>
    <property type="match status" value="1"/>
</dbReference>
<dbReference type="InterPro" id="IPR037066">
    <property type="entry name" value="Plug_dom_sf"/>
</dbReference>
<dbReference type="InterPro" id="IPR036942">
    <property type="entry name" value="Beta-barrel_TonB_sf"/>
</dbReference>